<evidence type="ECO:0000313" key="2">
    <source>
        <dbReference type="EMBL" id="KST61989.1"/>
    </source>
</evidence>
<dbReference type="GO" id="GO:0005829">
    <property type="term" value="C:cytosol"/>
    <property type="evidence" value="ECO:0007669"/>
    <property type="project" value="TreeGrafter"/>
</dbReference>
<evidence type="ECO:0000313" key="3">
    <source>
        <dbReference type="Proteomes" id="UP000053372"/>
    </source>
</evidence>
<comment type="caution">
    <text evidence="2">The sequence shown here is derived from an EMBL/GenBank/DDBJ whole genome shotgun (WGS) entry which is preliminary data.</text>
</comment>
<protein>
    <submittedName>
        <fullName evidence="2">NADPH-dependent FMN reductase</fullName>
    </submittedName>
</protein>
<dbReference type="RefSeq" id="WP_027845638.1">
    <property type="nucleotide sequence ID" value="NZ_LMTZ01000166.1"/>
</dbReference>
<dbReference type="OrthoDB" id="9790975at2"/>
<dbReference type="PANTHER" id="PTHR30543">
    <property type="entry name" value="CHROMATE REDUCTASE"/>
    <property type="match status" value="1"/>
</dbReference>
<dbReference type="PANTHER" id="PTHR30543:SF21">
    <property type="entry name" value="NAD(P)H-DEPENDENT FMN REDUCTASE LOT6"/>
    <property type="match status" value="1"/>
</dbReference>
<dbReference type="InterPro" id="IPR005025">
    <property type="entry name" value="FMN_Rdtase-like_dom"/>
</dbReference>
<dbReference type="Gene3D" id="3.40.50.360">
    <property type="match status" value="1"/>
</dbReference>
<proteinExistence type="predicted"/>
<organism evidence="2 3">
    <name type="scientific">Mastigocoleus testarum BC008</name>
    <dbReference type="NCBI Taxonomy" id="371196"/>
    <lineage>
        <taxon>Bacteria</taxon>
        <taxon>Bacillati</taxon>
        <taxon>Cyanobacteriota</taxon>
        <taxon>Cyanophyceae</taxon>
        <taxon>Nostocales</taxon>
        <taxon>Hapalosiphonaceae</taxon>
        <taxon>Mastigocoleus</taxon>
    </lineage>
</organism>
<dbReference type="Pfam" id="PF03358">
    <property type="entry name" value="FMN_red"/>
    <property type="match status" value="1"/>
</dbReference>
<accession>A0A0V7ZBV8</accession>
<dbReference type="AlphaFoldDB" id="A0A0V7ZBV8"/>
<feature type="domain" description="NADPH-dependent FMN reductase-like" evidence="1">
    <location>
        <begin position="2"/>
        <end position="145"/>
    </location>
</feature>
<dbReference type="InterPro" id="IPR029039">
    <property type="entry name" value="Flavoprotein-like_sf"/>
</dbReference>
<dbReference type="GO" id="GO:0016491">
    <property type="term" value="F:oxidoreductase activity"/>
    <property type="evidence" value="ECO:0007669"/>
    <property type="project" value="InterPro"/>
</dbReference>
<dbReference type="Proteomes" id="UP000053372">
    <property type="component" value="Unassembled WGS sequence"/>
</dbReference>
<gene>
    <name evidence="2" type="ORF">BC008_08125</name>
</gene>
<reference evidence="2 3" key="1">
    <citation type="journal article" date="2015" name="Genome Announc.">
        <title>Draft Genome of the Euendolithic (true boring) Cyanobacterium Mastigocoleus testarum strain BC008.</title>
        <authorList>
            <person name="Guida B.S."/>
            <person name="Garcia-Pichel F."/>
        </authorList>
    </citation>
    <scope>NUCLEOTIDE SEQUENCE [LARGE SCALE GENOMIC DNA]</scope>
    <source>
        <strain evidence="2 3">BC008</strain>
    </source>
</reference>
<evidence type="ECO:0000259" key="1">
    <source>
        <dbReference type="Pfam" id="PF03358"/>
    </source>
</evidence>
<keyword evidence="3" id="KW-1185">Reference proteome</keyword>
<sequence length="188" mass="20818">MVKIVGIAGSLRPQSYSQQALKLAIERVEALGAEVEILDLRQMDLPFCNGKDDYLNYPDVEKLRSHVKNADGLILATPEYHGGVSGVLKNALDLMSFEQLSDKVTGLISVLGGQSNSNALNDLRLIARWVHAWVIPEQIAIGQAWKAFDSEGKLLDDKLSERFDKFAQSLVENTSKLRGKKIPELSKK</sequence>
<dbReference type="GO" id="GO:0010181">
    <property type="term" value="F:FMN binding"/>
    <property type="evidence" value="ECO:0007669"/>
    <property type="project" value="TreeGrafter"/>
</dbReference>
<dbReference type="SUPFAM" id="SSF52218">
    <property type="entry name" value="Flavoproteins"/>
    <property type="match status" value="1"/>
</dbReference>
<dbReference type="EMBL" id="LMTZ01000166">
    <property type="protein sequence ID" value="KST61989.1"/>
    <property type="molecule type" value="Genomic_DNA"/>
</dbReference>
<dbReference type="InterPro" id="IPR050712">
    <property type="entry name" value="NAD(P)H-dep_reductase"/>
</dbReference>
<name>A0A0V7ZBV8_9CYAN</name>